<dbReference type="InterPro" id="IPR056493">
    <property type="entry name" value="HVO_0513_N"/>
</dbReference>
<keyword evidence="2" id="KW-0804">Transcription</keyword>
<reference evidence="5 6" key="1">
    <citation type="journal article" date="2019" name="Int. J. Syst. Evol. Microbiol.">
        <title>The Global Catalogue of Microorganisms (GCM) 10K type strain sequencing project: providing services to taxonomists for standard genome sequencing and annotation.</title>
        <authorList>
            <consortium name="The Broad Institute Genomics Platform"/>
            <consortium name="The Broad Institute Genome Sequencing Center for Infectious Disease"/>
            <person name="Wu L."/>
            <person name="Ma J."/>
        </authorList>
    </citation>
    <scope>NUCLEOTIDE SEQUENCE [LARGE SCALE GENOMIC DNA]</scope>
    <source>
        <strain evidence="5 6">LMG 29247</strain>
    </source>
</reference>
<accession>A0ABD5SME9</accession>
<evidence type="ECO:0000313" key="6">
    <source>
        <dbReference type="Proteomes" id="UP001596383"/>
    </source>
</evidence>
<dbReference type="InterPro" id="IPR036388">
    <property type="entry name" value="WH-like_DNA-bd_sf"/>
</dbReference>
<dbReference type="Gene3D" id="1.10.10.10">
    <property type="entry name" value="Winged helix-like DNA-binding domain superfamily/Winged helix DNA-binding domain"/>
    <property type="match status" value="1"/>
</dbReference>
<dbReference type="RefSeq" id="WP_273737886.1">
    <property type="nucleotide sequence ID" value="NZ_JAQIVI010000100.1"/>
</dbReference>
<dbReference type="PANTHER" id="PTHR34236">
    <property type="entry name" value="DIMETHYL SULFOXIDE REDUCTASE TRANSCRIPTIONAL ACTIVATOR"/>
    <property type="match status" value="1"/>
</dbReference>
<evidence type="ECO:0000313" key="5">
    <source>
        <dbReference type="EMBL" id="MFC6764826.1"/>
    </source>
</evidence>
<evidence type="ECO:0000256" key="1">
    <source>
        <dbReference type="ARBA" id="ARBA00023015"/>
    </source>
</evidence>
<dbReference type="Proteomes" id="UP001596383">
    <property type="component" value="Unassembled WGS sequence"/>
</dbReference>
<dbReference type="AlphaFoldDB" id="A0ABD5SME9"/>
<name>A0ABD5SME9_9EURY</name>
<evidence type="ECO:0000256" key="2">
    <source>
        <dbReference type="ARBA" id="ARBA00023163"/>
    </source>
</evidence>
<organism evidence="5 6">
    <name type="scientific">Natrinema soli</name>
    <dbReference type="NCBI Taxonomy" id="1930624"/>
    <lineage>
        <taxon>Archaea</taxon>
        <taxon>Methanobacteriati</taxon>
        <taxon>Methanobacteriota</taxon>
        <taxon>Stenosarchaea group</taxon>
        <taxon>Halobacteria</taxon>
        <taxon>Halobacteriales</taxon>
        <taxon>Natrialbaceae</taxon>
        <taxon>Natrinema</taxon>
    </lineage>
</organism>
<protein>
    <submittedName>
        <fullName evidence="5">Helix-turn-helix domain-containing protein</fullName>
    </submittedName>
</protein>
<dbReference type="InterPro" id="IPR007050">
    <property type="entry name" value="HTH_bacterioopsin"/>
</dbReference>
<dbReference type="PANTHER" id="PTHR34236:SF1">
    <property type="entry name" value="DIMETHYL SULFOXIDE REDUCTASE TRANSCRIPTIONAL ACTIVATOR"/>
    <property type="match status" value="1"/>
</dbReference>
<sequence length="218" mass="24162">MRYATIVIRSDEGGLHPVDWALYTDPAVTRETIQKINLLNDGTFVVLYELSGDLMHAKELLSEHPDVITADVTGEEAGLAYIHLEGNFTVKALLTIVQMFEFVLDTPIKCTQECGVRVRLIGDDATIQTAIATILNPLQVTLEANSDYDPTLDDVFASLTSRQREILTIAVEEGYYQIPRRVTIEEIADALSLDSSTVGEHLQKIEACLVQEMVGPRL</sequence>
<keyword evidence="6" id="KW-1185">Reference proteome</keyword>
<proteinExistence type="predicted"/>
<feature type="domain" description="HVO-0513-like N-terminal" evidence="4">
    <location>
        <begin position="16"/>
        <end position="148"/>
    </location>
</feature>
<feature type="domain" description="HTH bat-type" evidence="3">
    <location>
        <begin position="159"/>
        <end position="209"/>
    </location>
</feature>
<dbReference type="EMBL" id="JBHSWV010000100">
    <property type="protein sequence ID" value="MFC6764826.1"/>
    <property type="molecule type" value="Genomic_DNA"/>
</dbReference>
<gene>
    <name evidence="5" type="ORF">ACFQE6_07280</name>
</gene>
<evidence type="ECO:0000259" key="4">
    <source>
        <dbReference type="Pfam" id="PF24278"/>
    </source>
</evidence>
<dbReference type="Pfam" id="PF24278">
    <property type="entry name" value="HVO_0513_N"/>
    <property type="match status" value="1"/>
</dbReference>
<comment type="caution">
    <text evidence="5">The sequence shown here is derived from an EMBL/GenBank/DDBJ whole genome shotgun (WGS) entry which is preliminary data.</text>
</comment>
<dbReference type="Pfam" id="PF04967">
    <property type="entry name" value="HTH_10"/>
    <property type="match status" value="1"/>
</dbReference>
<evidence type="ECO:0000259" key="3">
    <source>
        <dbReference type="Pfam" id="PF04967"/>
    </source>
</evidence>
<keyword evidence="1" id="KW-0805">Transcription regulation</keyword>